<keyword evidence="2" id="KW-1185">Reference proteome</keyword>
<dbReference type="EMBL" id="JBHLXJ010000012">
    <property type="protein sequence ID" value="MFC0350301.1"/>
    <property type="molecule type" value="Genomic_DNA"/>
</dbReference>
<comment type="caution">
    <text evidence="1">The sequence shown here is derived from an EMBL/GenBank/DDBJ whole genome shotgun (WGS) entry which is preliminary data.</text>
</comment>
<gene>
    <name evidence="1" type="ORF">ACFFJH_10830</name>
</gene>
<name>A0ABV6IER1_9BURK</name>
<evidence type="ECO:0000313" key="1">
    <source>
        <dbReference type="EMBL" id="MFC0350301.1"/>
    </source>
</evidence>
<organism evidence="1 2">
    <name type="scientific">Undibacterium danionis</name>
    <dbReference type="NCBI Taxonomy" id="1812100"/>
    <lineage>
        <taxon>Bacteria</taxon>
        <taxon>Pseudomonadati</taxon>
        <taxon>Pseudomonadota</taxon>
        <taxon>Betaproteobacteria</taxon>
        <taxon>Burkholderiales</taxon>
        <taxon>Oxalobacteraceae</taxon>
        <taxon>Undibacterium</taxon>
    </lineage>
</organism>
<evidence type="ECO:0000313" key="2">
    <source>
        <dbReference type="Proteomes" id="UP001589844"/>
    </source>
</evidence>
<proteinExistence type="predicted"/>
<protein>
    <submittedName>
        <fullName evidence="1">Uncharacterized protein</fullName>
    </submittedName>
</protein>
<sequence>MTSFILPKGSVVKLGTISTALYSFLRDGIPANLPREGLRLAETESVADRGVYVGELMAYFSASAAFCQSTSALYHQHQDELTTFVEQLQLNRGVKPTIHNLESIAGQAGIPVVLEIVLDEACEVAADTHFEAADNSAKSWNLWRSVLLQREQGIPSSSIKKFYFPRLLDYRDLAIAKNPRLLEQTIDSSLMVGGMMQSWHKDTPGDLLLAFKKQYGRTNFSQSMNFDEAAIERFFNLNGMLDAATRLLNQMTIWQDINALAKKQGIPLE</sequence>
<dbReference type="Proteomes" id="UP001589844">
    <property type="component" value="Unassembled WGS sequence"/>
</dbReference>
<dbReference type="RefSeq" id="WP_390212460.1">
    <property type="nucleotide sequence ID" value="NZ_JBHLXJ010000012.1"/>
</dbReference>
<accession>A0ABV6IER1</accession>
<reference evidence="1 2" key="1">
    <citation type="submission" date="2024-09" db="EMBL/GenBank/DDBJ databases">
        <authorList>
            <person name="Sun Q."/>
            <person name="Mori K."/>
        </authorList>
    </citation>
    <scope>NUCLEOTIDE SEQUENCE [LARGE SCALE GENOMIC DNA]</scope>
    <source>
        <strain evidence="1 2">CCM 8677</strain>
    </source>
</reference>